<keyword evidence="7" id="KW-1185">Reference proteome</keyword>
<dbReference type="PRINTS" id="PR00039">
    <property type="entry name" value="HTHLYSR"/>
</dbReference>
<evidence type="ECO:0000256" key="4">
    <source>
        <dbReference type="ARBA" id="ARBA00023163"/>
    </source>
</evidence>
<comment type="caution">
    <text evidence="6">The sequence shown here is derived from an EMBL/GenBank/DDBJ whole genome shotgun (WGS) entry which is preliminary data.</text>
</comment>
<sequence>MGIKFDHRNIEIFQAIMTAGSLTGAAEQLRTSQPTVSRELAAFERQLGFKLFERRARRVFATEQALQLYAEVKRSYVGLDHLIQIAQTIFDNVTSHIQIACLPLFSETMMPRVCSRLIAGGSNARLTFHSLDNAELMRELLALHYELGIVEIGVAVDGLQIDHCEIGNEVCIVPAEHPLAGLEVIRPDDLRGQSLITFPPDDRYRRRFDRIFSDIGLSNSVRIETNTAGSVCALVEAGLGVGLVNPISAWAWRDRRIVIRPFSIPIPFIVGVCQSLGRPSSKLAGHVTALVLEECATFRDELAAAQRRTAGARSSKQRRR</sequence>
<dbReference type="Pfam" id="PF03466">
    <property type="entry name" value="LysR_substrate"/>
    <property type="match status" value="1"/>
</dbReference>
<accession>A0ABU0YSG9</accession>
<dbReference type="Pfam" id="PF00126">
    <property type="entry name" value="HTH_1"/>
    <property type="match status" value="1"/>
</dbReference>
<gene>
    <name evidence="6" type="ORF">Q8A70_23425</name>
</gene>
<evidence type="ECO:0000256" key="3">
    <source>
        <dbReference type="ARBA" id="ARBA00023125"/>
    </source>
</evidence>
<dbReference type="Proteomes" id="UP001230156">
    <property type="component" value="Unassembled WGS sequence"/>
</dbReference>
<dbReference type="SUPFAM" id="SSF53850">
    <property type="entry name" value="Periplasmic binding protein-like II"/>
    <property type="match status" value="1"/>
</dbReference>
<evidence type="ECO:0000256" key="1">
    <source>
        <dbReference type="ARBA" id="ARBA00009437"/>
    </source>
</evidence>
<dbReference type="PANTHER" id="PTHR30427:SF1">
    <property type="entry name" value="TRANSCRIPTIONAL ACTIVATOR PROTEIN LYSR"/>
    <property type="match status" value="1"/>
</dbReference>
<evidence type="ECO:0000256" key="2">
    <source>
        <dbReference type="ARBA" id="ARBA00023015"/>
    </source>
</evidence>
<protein>
    <submittedName>
        <fullName evidence="6">LysR substrate-binding domain-containing protein</fullName>
    </submittedName>
</protein>
<dbReference type="InterPro" id="IPR005119">
    <property type="entry name" value="LysR_subst-bd"/>
</dbReference>
<dbReference type="Gene3D" id="3.40.190.290">
    <property type="match status" value="1"/>
</dbReference>
<dbReference type="InterPro" id="IPR000847">
    <property type="entry name" value="LysR_HTH_N"/>
</dbReference>
<name>A0ABU0YSG9_9PROT</name>
<organism evidence="6 7">
    <name type="scientific">Dongia sedimenti</name>
    <dbReference type="NCBI Taxonomy" id="3064282"/>
    <lineage>
        <taxon>Bacteria</taxon>
        <taxon>Pseudomonadati</taxon>
        <taxon>Pseudomonadota</taxon>
        <taxon>Alphaproteobacteria</taxon>
        <taxon>Rhodospirillales</taxon>
        <taxon>Dongiaceae</taxon>
        <taxon>Dongia</taxon>
    </lineage>
</organism>
<dbReference type="InterPro" id="IPR036388">
    <property type="entry name" value="WH-like_DNA-bd_sf"/>
</dbReference>
<dbReference type="SUPFAM" id="SSF46785">
    <property type="entry name" value="Winged helix' DNA-binding domain"/>
    <property type="match status" value="1"/>
</dbReference>
<evidence type="ECO:0000313" key="6">
    <source>
        <dbReference type="EMBL" id="MDQ7250660.1"/>
    </source>
</evidence>
<dbReference type="InterPro" id="IPR036390">
    <property type="entry name" value="WH_DNA-bd_sf"/>
</dbReference>
<dbReference type="PANTHER" id="PTHR30427">
    <property type="entry name" value="TRANSCRIPTIONAL ACTIVATOR PROTEIN LYSR"/>
    <property type="match status" value="1"/>
</dbReference>
<proteinExistence type="inferred from homology"/>
<keyword evidence="4" id="KW-0804">Transcription</keyword>
<feature type="domain" description="HTH lysR-type" evidence="5">
    <location>
        <begin position="5"/>
        <end position="62"/>
    </location>
</feature>
<comment type="similarity">
    <text evidence="1">Belongs to the LysR transcriptional regulatory family.</text>
</comment>
<keyword evidence="2" id="KW-0805">Transcription regulation</keyword>
<dbReference type="EMBL" id="JAUYVI010000007">
    <property type="protein sequence ID" value="MDQ7250660.1"/>
    <property type="molecule type" value="Genomic_DNA"/>
</dbReference>
<dbReference type="PROSITE" id="PS50931">
    <property type="entry name" value="HTH_LYSR"/>
    <property type="match status" value="1"/>
</dbReference>
<evidence type="ECO:0000313" key="7">
    <source>
        <dbReference type="Proteomes" id="UP001230156"/>
    </source>
</evidence>
<keyword evidence="3" id="KW-0238">DNA-binding</keyword>
<dbReference type="RefSeq" id="WP_379960228.1">
    <property type="nucleotide sequence ID" value="NZ_JAUYVI010000007.1"/>
</dbReference>
<dbReference type="Gene3D" id="1.10.10.10">
    <property type="entry name" value="Winged helix-like DNA-binding domain superfamily/Winged helix DNA-binding domain"/>
    <property type="match status" value="1"/>
</dbReference>
<reference evidence="7" key="1">
    <citation type="submission" date="2023-08" db="EMBL/GenBank/DDBJ databases">
        <title>Rhodospirillaceae gen. nov., a novel taxon isolated from the Yangtze River Yuezi River estuary sludge.</title>
        <authorList>
            <person name="Ruan L."/>
        </authorList>
    </citation>
    <scope>NUCLEOTIDE SEQUENCE [LARGE SCALE GENOMIC DNA]</scope>
    <source>
        <strain evidence="7">R-7</strain>
    </source>
</reference>
<evidence type="ECO:0000259" key="5">
    <source>
        <dbReference type="PROSITE" id="PS50931"/>
    </source>
</evidence>